<dbReference type="Proteomes" id="UP000824469">
    <property type="component" value="Unassembled WGS sequence"/>
</dbReference>
<dbReference type="PROSITE" id="PS00131">
    <property type="entry name" value="CARBOXYPEPT_SER_SER"/>
    <property type="match status" value="1"/>
</dbReference>
<dbReference type="GO" id="GO:0006508">
    <property type="term" value="P:proteolysis"/>
    <property type="evidence" value="ECO:0007669"/>
    <property type="project" value="UniProtKB-KW"/>
</dbReference>
<dbReference type="Gene3D" id="3.40.50.11320">
    <property type="match status" value="1"/>
</dbReference>
<dbReference type="InterPro" id="IPR029058">
    <property type="entry name" value="AB_hydrolase_fold"/>
</dbReference>
<dbReference type="GO" id="GO:0005773">
    <property type="term" value="C:vacuole"/>
    <property type="evidence" value="ECO:0007669"/>
    <property type="project" value="TreeGrafter"/>
</dbReference>
<feature type="signal peptide" evidence="2">
    <location>
        <begin position="1"/>
        <end position="22"/>
    </location>
</feature>
<dbReference type="OMA" id="YSWNLAS"/>
<dbReference type="Gene3D" id="3.40.50.1820">
    <property type="entry name" value="alpha/beta hydrolase"/>
    <property type="match status" value="1"/>
</dbReference>
<comment type="caution">
    <text evidence="3">The sequence shown here is derived from an EMBL/GenBank/DDBJ whole genome shotgun (WGS) entry which is preliminary data.</text>
</comment>
<evidence type="ECO:0000313" key="4">
    <source>
        <dbReference type="Proteomes" id="UP000824469"/>
    </source>
</evidence>
<feature type="chain" id="PRO_5041489961" description="Carboxypeptidase" evidence="2">
    <location>
        <begin position="23"/>
        <end position="498"/>
    </location>
</feature>
<dbReference type="PANTHER" id="PTHR11802:SF349">
    <property type="entry name" value="SERINE CARBOXYPEPTIDASE-LIKE 46"/>
    <property type="match status" value="1"/>
</dbReference>
<protein>
    <recommendedName>
        <fullName evidence="2">Carboxypeptidase</fullName>
        <ecNumber evidence="2">3.4.16.-</ecNumber>
    </recommendedName>
</protein>
<proteinExistence type="inferred from homology"/>
<evidence type="ECO:0000256" key="1">
    <source>
        <dbReference type="ARBA" id="ARBA00009431"/>
    </source>
</evidence>
<reference evidence="3 4" key="1">
    <citation type="journal article" date="2021" name="Nat. Plants">
        <title>The Taxus genome provides insights into paclitaxel biosynthesis.</title>
        <authorList>
            <person name="Xiong X."/>
            <person name="Gou J."/>
            <person name="Liao Q."/>
            <person name="Li Y."/>
            <person name="Zhou Q."/>
            <person name="Bi G."/>
            <person name="Li C."/>
            <person name="Du R."/>
            <person name="Wang X."/>
            <person name="Sun T."/>
            <person name="Guo L."/>
            <person name="Liang H."/>
            <person name="Lu P."/>
            <person name="Wu Y."/>
            <person name="Zhang Z."/>
            <person name="Ro D.K."/>
            <person name="Shang Y."/>
            <person name="Huang S."/>
            <person name="Yan J."/>
        </authorList>
    </citation>
    <scope>NUCLEOTIDE SEQUENCE [LARGE SCALE GENOMIC DNA]</scope>
    <source>
        <strain evidence="3">Ta-2019</strain>
    </source>
</reference>
<dbReference type="InterPro" id="IPR018202">
    <property type="entry name" value="Ser_caboxypep_ser_AS"/>
</dbReference>
<dbReference type="AlphaFoldDB" id="A0AA38GPJ7"/>
<dbReference type="SUPFAM" id="SSF53474">
    <property type="entry name" value="alpha/beta-Hydrolases"/>
    <property type="match status" value="1"/>
</dbReference>
<dbReference type="PRINTS" id="PR00724">
    <property type="entry name" value="CRBOXYPTASEC"/>
</dbReference>
<dbReference type="InterPro" id="IPR001563">
    <property type="entry name" value="Peptidase_S10"/>
</dbReference>
<dbReference type="PANTHER" id="PTHR11802">
    <property type="entry name" value="SERINE PROTEASE FAMILY S10 SERINE CARBOXYPEPTIDASE"/>
    <property type="match status" value="1"/>
</dbReference>
<accession>A0AA38GPJ7</accession>
<dbReference type="FunFam" id="3.40.50.1820:FF:000211">
    <property type="entry name" value="Carboxypeptidase"/>
    <property type="match status" value="1"/>
</dbReference>
<gene>
    <name evidence="3" type="ORF">KI387_004568</name>
</gene>
<organism evidence="3 4">
    <name type="scientific">Taxus chinensis</name>
    <name type="common">Chinese yew</name>
    <name type="synonym">Taxus wallichiana var. chinensis</name>
    <dbReference type="NCBI Taxonomy" id="29808"/>
    <lineage>
        <taxon>Eukaryota</taxon>
        <taxon>Viridiplantae</taxon>
        <taxon>Streptophyta</taxon>
        <taxon>Embryophyta</taxon>
        <taxon>Tracheophyta</taxon>
        <taxon>Spermatophyta</taxon>
        <taxon>Pinopsida</taxon>
        <taxon>Pinidae</taxon>
        <taxon>Conifers II</taxon>
        <taxon>Cupressales</taxon>
        <taxon>Taxaceae</taxon>
        <taxon>Taxus</taxon>
    </lineage>
</organism>
<dbReference type="EMBL" id="JAHRHJ020000002">
    <property type="protein sequence ID" value="KAH9324390.1"/>
    <property type="molecule type" value="Genomic_DNA"/>
</dbReference>
<keyword evidence="2" id="KW-0645">Protease</keyword>
<dbReference type="Pfam" id="PF00450">
    <property type="entry name" value="Peptidase_S10"/>
    <property type="match status" value="1"/>
</dbReference>
<sequence length="498" mass="55301">MLIEVVQLGIVFSLLIVHNAIAAPESDLVNKLPGQTQTVSFKQYSGFITTDEGNGRALFYYFVEAQTNATSKPLALWLNGGPGCSSLGYGAFEENGPFRTNGNVLEKNKFSWNTETNMLYVESPIGVGFSYSNTSSDYNLFNDTLTAQDNLAFLLNWFKKFPEFRDVDFYITGESYGGHYIPQLATLVLDYNKKPNITPIKLKGLLMGNPYFDIEISINNGEFQWSHGLISDETYQLTQTVCNNSRLWVEEFITGGVSDACNNVFSKVDGEIGDVDVYDVTLGVCLGNESYDTQMSKLQKGYMRHWFNHILIIVVVIGQIQSKFVVKNVKKVDGINLCADDDTSSYLNKKEVQEALHASRSNGTYPWSFCSGRLAYDESNRGINIIPVLTELLNSGLPIMLFSGDQDAVVPFTATRTIANIVAKQSKLFTLIPYGTWYDSHQVAGWSQAYGHTVNGKNQTILTFATVRGAAHEVPYTSPSQALTLFRAFIGGLPLPIR</sequence>
<dbReference type="EC" id="3.4.16.-" evidence="2"/>
<keyword evidence="2" id="KW-0732">Signal</keyword>
<dbReference type="GO" id="GO:0004185">
    <property type="term" value="F:serine-type carboxypeptidase activity"/>
    <property type="evidence" value="ECO:0007669"/>
    <property type="project" value="UniProtKB-UniRule"/>
</dbReference>
<dbReference type="Gene3D" id="6.10.250.940">
    <property type="match status" value="1"/>
</dbReference>
<comment type="similarity">
    <text evidence="1 2">Belongs to the peptidase S10 family.</text>
</comment>
<evidence type="ECO:0000256" key="2">
    <source>
        <dbReference type="RuleBase" id="RU361156"/>
    </source>
</evidence>
<keyword evidence="2" id="KW-0378">Hydrolase</keyword>
<keyword evidence="4" id="KW-1185">Reference proteome</keyword>
<keyword evidence="2" id="KW-0121">Carboxypeptidase</keyword>
<name>A0AA38GPJ7_TAXCH</name>
<evidence type="ECO:0000313" key="3">
    <source>
        <dbReference type="EMBL" id="KAH9324390.1"/>
    </source>
</evidence>